<feature type="compositionally biased region" description="Basic residues" evidence="12">
    <location>
        <begin position="197"/>
        <end position="208"/>
    </location>
</feature>
<keyword evidence="7" id="KW-0256">Endoplasmic reticulum</keyword>
<dbReference type="PANTHER" id="PTHR31809">
    <property type="entry name" value="BUD13 HOMOLOG"/>
    <property type="match status" value="1"/>
</dbReference>
<dbReference type="OrthoDB" id="6022at2759"/>
<feature type="compositionally biased region" description="Low complexity" evidence="12">
    <location>
        <begin position="113"/>
        <end position="126"/>
    </location>
</feature>
<organism evidence="13 14">
    <name type="scientific">Plasmodium falciparum FCH/4</name>
    <dbReference type="NCBI Taxonomy" id="1036724"/>
    <lineage>
        <taxon>Eukaryota</taxon>
        <taxon>Sar</taxon>
        <taxon>Alveolata</taxon>
        <taxon>Apicomplexa</taxon>
        <taxon>Aconoidasida</taxon>
        <taxon>Haemosporida</taxon>
        <taxon>Plasmodiidae</taxon>
        <taxon>Plasmodium</taxon>
        <taxon>Plasmodium (Laverania)</taxon>
    </lineage>
</organism>
<evidence type="ECO:0000256" key="12">
    <source>
        <dbReference type="SAM" id="MobiDB-lite"/>
    </source>
</evidence>
<dbReference type="Proteomes" id="UP000030656">
    <property type="component" value="Unassembled WGS sequence"/>
</dbReference>
<evidence type="ECO:0000256" key="7">
    <source>
        <dbReference type="ARBA" id="ARBA00022824"/>
    </source>
</evidence>
<evidence type="ECO:0000313" key="13">
    <source>
        <dbReference type="EMBL" id="ETW29794.1"/>
    </source>
</evidence>
<dbReference type="GO" id="GO:0005684">
    <property type="term" value="C:U2-type spliceosomal complex"/>
    <property type="evidence" value="ECO:0007669"/>
    <property type="project" value="TreeGrafter"/>
</dbReference>
<feature type="compositionally biased region" description="Basic and acidic residues" evidence="12">
    <location>
        <begin position="209"/>
        <end position="218"/>
    </location>
</feature>
<keyword evidence="9" id="KW-0342">GTP-binding</keyword>
<evidence type="ECO:0000256" key="1">
    <source>
        <dbReference type="ARBA" id="ARBA00004389"/>
    </source>
</evidence>
<keyword evidence="10" id="KW-0472">Membrane</keyword>
<keyword evidence="11" id="KW-0675">Receptor</keyword>
<reference evidence="13 14" key="1">
    <citation type="submission" date="2013-02" db="EMBL/GenBank/DDBJ databases">
        <title>The Genome Annotation of Plasmodium falciparum FCH/4.</title>
        <authorList>
            <consortium name="The Broad Institute Genome Sequencing Platform"/>
            <consortium name="The Broad Institute Genome Sequencing Center for Infectious Disease"/>
            <person name="Neafsey D."/>
            <person name="Hoffman S."/>
            <person name="Volkman S."/>
            <person name="Rosenthal P."/>
            <person name="Walker B."/>
            <person name="Young S.K."/>
            <person name="Zeng Q."/>
            <person name="Gargeya S."/>
            <person name="Fitzgerald M."/>
            <person name="Haas B."/>
            <person name="Abouelleil A."/>
            <person name="Allen A.W."/>
            <person name="Alvarado L."/>
            <person name="Arachchi H.M."/>
            <person name="Berlin A.M."/>
            <person name="Chapman S.B."/>
            <person name="Gainer-Dewar J."/>
            <person name="Goldberg J."/>
            <person name="Griggs A."/>
            <person name="Gujja S."/>
            <person name="Hansen M."/>
            <person name="Howarth C."/>
            <person name="Imamovic A."/>
            <person name="Ireland A."/>
            <person name="Larimer J."/>
            <person name="McCowan C."/>
            <person name="Murphy C."/>
            <person name="Pearson M."/>
            <person name="Poon T.W."/>
            <person name="Priest M."/>
            <person name="Roberts A."/>
            <person name="Saif S."/>
            <person name="Shea T."/>
            <person name="Sisk P."/>
            <person name="Sykes S."/>
            <person name="Wortman J."/>
            <person name="Nusbaum C."/>
            <person name="Birren B."/>
        </authorList>
    </citation>
    <scope>NUCLEOTIDE SEQUENCE [LARGE SCALE GENOMIC DNA]</scope>
    <source>
        <strain evidence="13 14">FCH/4</strain>
    </source>
</reference>
<feature type="compositionally biased region" description="Basic residues" evidence="12">
    <location>
        <begin position="65"/>
        <end position="74"/>
    </location>
</feature>
<feature type="region of interest" description="Disordered" evidence="12">
    <location>
        <begin position="197"/>
        <end position="218"/>
    </location>
</feature>
<dbReference type="GO" id="GO:0005789">
    <property type="term" value="C:endoplasmic reticulum membrane"/>
    <property type="evidence" value="ECO:0007669"/>
    <property type="project" value="UniProtKB-SubCell"/>
</dbReference>
<name>A0A024VM22_PLAFA</name>
<dbReference type="GO" id="GO:0070274">
    <property type="term" value="C:RES complex"/>
    <property type="evidence" value="ECO:0007669"/>
    <property type="project" value="TreeGrafter"/>
</dbReference>
<accession>A0A024VM22</accession>
<evidence type="ECO:0000256" key="2">
    <source>
        <dbReference type="ARBA" id="ARBA00005619"/>
    </source>
</evidence>
<comment type="similarity">
    <text evidence="3">Belongs to the CWC26 family.</text>
</comment>
<dbReference type="Pfam" id="PF09439">
    <property type="entry name" value="SRPRB"/>
    <property type="match status" value="1"/>
</dbReference>
<keyword evidence="8" id="KW-1133">Transmembrane helix</keyword>
<sequence>MDQYDQIYYREEFDNYVESDENVSDVPITITDTNTMNVIEISNKNKKKILDSLQSGHIIQTSYDKKKKKKKSKKRESDSDMSICRNKHNDKSDSDMSICRNTKNNKNEKKTHSVSSSYTISTSRESNNSDVKLTHKPSNKHEFILRKGKYNSDEEEDKKSSYSKDSESKKNQKTIYRDKSGKIISREKWIEEQKKEMKYKHGKYKDKKKKQEEEKKRKLEWDGGLVQKDIRQKNIEENEKLIKKKNIINYEFDSDYDIELKMKKRKDDPMNIYLEAKEENQENKKLTCRYQSPYNRFNIQAGYRWDGVIRGNGFEERRLEAQKMKEQENKLTYINNTADLKLFELFTNKVIVKKKIPFIIVCNKTDLCNSRPKQVIKEDLEREIEILKMSKYNNLDDDCIDETECFLGANSEFFRFEKAPCHIELCSASVKNNNVDEIIEFVEKHY</sequence>
<dbReference type="SUPFAM" id="SSF52540">
    <property type="entry name" value="P-loop containing nucleoside triphosphate hydrolases"/>
    <property type="match status" value="1"/>
</dbReference>
<feature type="compositionally biased region" description="Basic and acidic residues" evidence="12">
    <location>
        <begin position="157"/>
        <end position="178"/>
    </location>
</feature>
<proteinExistence type="inferred from homology"/>
<comment type="similarity">
    <text evidence="2">Belongs to the SRP receptor beta subunit family.</text>
</comment>
<gene>
    <name evidence="13" type="ORF">PFFCH_02761</name>
</gene>
<evidence type="ECO:0000256" key="4">
    <source>
        <dbReference type="ARBA" id="ARBA00020256"/>
    </source>
</evidence>
<evidence type="ECO:0000256" key="3">
    <source>
        <dbReference type="ARBA" id="ARBA00011069"/>
    </source>
</evidence>
<dbReference type="Pfam" id="PF09736">
    <property type="entry name" value="Bud13"/>
    <property type="match status" value="1"/>
</dbReference>
<keyword evidence="5" id="KW-0812">Transmembrane</keyword>
<dbReference type="GO" id="GO:0003723">
    <property type="term" value="F:RNA binding"/>
    <property type="evidence" value="ECO:0007669"/>
    <property type="project" value="TreeGrafter"/>
</dbReference>
<dbReference type="Gene3D" id="3.40.50.300">
    <property type="entry name" value="P-loop containing nucleotide triphosphate hydrolases"/>
    <property type="match status" value="1"/>
</dbReference>
<evidence type="ECO:0000256" key="6">
    <source>
        <dbReference type="ARBA" id="ARBA00022741"/>
    </source>
</evidence>
<evidence type="ECO:0000256" key="10">
    <source>
        <dbReference type="ARBA" id="ARBA00023136"/>
    </source>
</evidence>
<keyword evidence="6" id="KW-0547">Nucleotide-binding</keyword>
<evidence type="ECO:0000313" key="14">
    <source>
        <dbReference type="Proteomes" id="UP000030656"/>
    </source>
</evidence>
<reference evidence="13 14" key="2">
    <citation type="submission" date="2013-02" db="EMBL/GenBank/DDBJ databases">
        <title>The Genome Sequence of Plasmodium falciparum FCH/4.</title>
        <authorList>
            <consortium name="The Broad Institute Genome Sequencing Platform"/>
            <consortium name="The Broad Institute Genome Sequencing Center for Infectious Disease"/>
            <person name="Neafsey D."/>
            <person name="Cheeseman I."/>
            <person name="Volkman S."/>
            <person name="Adams J."/>
            <person name="Walker B."/>
            <person name="Young S.K."/>
            <person name="Zeng Q."/>
            <person name="Gargeya S."/>
            <person name="Fitzgerald M."/>
            <person name="Haas B."/>
            <person name="Abouelleil A."/>
            <person name="Alvarado L."/>
            <person name="Arachchi H.M."/>
            <person name="Berlin A.M."/>
            <person name="Chapman S.B."/>
            <person name="Dewar J."/>
            <person name="Goldberg J."/>
            <person name="Griggs A."/>
            <person name="Gujja S."/>
            <person name="Hansen M."/>
            <person name="Howarth C."/>
            <person name="Imamovic A."/>
            <person name="Larimer J."/>
            <person name="McCowan C."/>
            <person name="Murphy C."/>
            <person name="Neiman D."/>
            <person name="Pearson M."/>
            <person name="Priest M."/>
            <person name="Roberts A."/>
            <person name="Saif S."/>
            <person name="Shea T."/>
            <person name="Sisk P."/>
            <person name="Sykes S."/>
            <person name="Wortman J."/>
            <person name="Nusbaum C."/>
            <person name="Birren B."/>
        </authorList>
    </citation>
    <scope>NUCLEOTIDE SEQUENCE [LARGE SCALE GENOMIC DNA]</scope>
    <source>
        <strain evidence="13 14">FCH/4</strain>
    </source>
</reference>
<dbReference type="InterPro" id="IPR027417">
    <property type="entry name" value="P-loop_NTPase"/>
</dbReference>
<dbReference type="InterPro" id="IPR019009">
    <property type="entry name" value="SRP_receptor_beta_su"/>
</dbReference>
<evidence type="ECO:0000256" key="5">
    <source>
        <dbReference type="ARBA" id="ARBA00022692"/>
    </source>
</evidence>
<feature type="region of interest" description="Disordered" evidence="12">
    <location>
        <begin position="61"/>
        <end position="178"/>
    </location>
</feature>
<dbReference type="InterPro" id="IPR018609">
    <property type="entry name" value="Bud13"/>
</dbReference>
<evidence type="ECO:0000256" key="8">
    <source>
        <dbReference type="ARBA" id="ARBA00022989"/>
    </source>
</evidence>
<dbReference type="GO" id="GO:0000398">
    <property type="term" value="P:mRNA splicing, via spliceosome"/>
    <property type="evidence" value="ECO:0007669"/>
    <property type="project" value="TreeGrafter"/>
</dbReference>
<dbReference type="InterPro" id="IPR051112">
    <property type="entry name" value="CWC26_splicing_factor"/>
</dbReference>
<evidence type="ECO:0000256" key="11">
    <source>
        <dbReference type="ARBA" id="ARBA00023170"/>
    </source>
</evidence>
<evidence type="ECO:0000256" key="9">
    <source>
        <dbReference type="ARBA" id="ARBA00023134"/>
    </source>
</evidence>
<dbReference type="EMBL" id="KI927949">
    <property type="protein sequence ID" value="ETW29794.1"/>
    <property type="molecule type" value="Genomic_DNA"/>
</dbReference>
<dbReference type="GO" id="GO:0005525">
    <property type="term" value="F:GTP binding"/>
    <property type="evidence" value="ECO:0007669"/>
    <property type="project" value="UniProtKB-KW"/>
</dbReference>
<comment type="subcellular location">
    <subcellularLocation>
        <location evidence="1">Endoplasmic reticulum membrane</location>
        <topology evidence="1">Single-pass membrane protein</topology>
    </subcellularLocation>
</comment>
<dbReference type="PANTHER" id="PTHR31809:SF0">
    <property type="entry name" value="BUD13 HOMOLOG"/>
    <property type="match status" value="1"/>
</dbReference>
<protein>
    <recommendedName>
        <fullName evidence="4">Signal recognition particle receptor subunit beta</fullName>
    </recommendedName>
</protein>
<dbReference type="AlphaFoldDB" id="A0A024VM22"/>